<dbReference type="AlphaFoldDB" id="A0A1Z5JXI4"/>
<proteinExistence type="predicted"/>
<keyword evidence="2" id="KW-0808">Transferase</keyword>
<keyword evidence="2" id="KW-0418">Kinase</keyword>
<dbReference type="InterPro" id="IPR000719">
    <property type="entry name" value="Prot_kinase_dom"/>
</dbReference>
<feature type="domain" description="Protein kinase" evidence="1">
    <location>
        <begin position="158"/>
        <end position="541"/>
    </location>
</feature>
<dbReference type="InterPro" id="IPR011009">
    <property type="entry name" value="Kinase-like_dom_sf"/>
</dbReference>
<sequence length="541" mass="62320">MVAKRIIARRFSTEKREPSQPYFSKTTTAAFVLCGAGYYYYDLVGGTVEGLVRSIQFYSFAIPWYVVYRYHLFRQSPQETWDALDQKASQQALEKILQLQGFYIKCGQMAAANIGDAFPVIWQETMHPLQDQVPALPFSVITSILDEEMPQWRDLFAQIDPVPIGSASIGQVHKAVLKSTGEPVVVKVCYPHVERLLRGDVRTMTLFCQVAQPVHVPALQEMEHQFQTEFDYRQEAMNMETVRQNMLKANMPCVVPKPLLAHCTKRVLVMEYLPGEKLAAALKREVEQQASMAGKSVKEYVQEQERYVEKSKIPFVSNRQYSYWIQMEDMKRRWHNLRARLYNMSVGWLPGQVWMNYRDRNTLPLNHAQLVDDVIRIHGQQVLVDGFFNGDPHPGNILLCYYGKNEAPVLGLIDFGQVKRLSKEQRHLFCRLVIALDDDNFSEIVRLTQSAGYQSGNMIPECLYKYAVVAYDEERLTGGKHIQLFMEELQAADQIITFPKDYLMVGRASILLRGLCHALHQPRSVAKLWRPIAERVLEEDL</sequence>
<dbReference type="PROSITE" id="PS50011">
    <property type="entry name" value="PROTEIN_KINASE_DOM"/>
    <property type="match status" value="1"/>
</dbReference>
<dbReference type="SUPFAM" id="SSF56112">
    <property type="entry name" value="Protein kinase-like (PK-like)"/>
    <property type="match status" value="1"/>
</dbReference>
<evidence type="ECO:0000313" key="3">
    <source>
        <dbReference type="Proteomes" id="UP000198406"/>
    </source>
</evidence>
<dbReference type="GO" id="GO:0004672">
    <property type="term" value="F:protein kinase activity"/>
    <property type="evidence" value="ECO:0007669"/>
    <property type="project" value="InterPro"/>
</dbReference>
<keyword evidence="3" id="KW-1185">Reference proteome</keyword>
<protein>
    <submittedName>
        <fullName evidence="2">AarF domain-containing kinase</fullName>
    </submittedName>
</protein>
<organism evidence="2 3">
    <name type="scientific">Fistulifera solaris</name>
    <name type="common">Oleaginous diatom</name>
    <dbReference type="NCBI Taxonomy" id="1519565"/>
    <lineage>
        <taxon>Eukaryota</taxon>
        <taxon>Sar</taxon>
        <taxon>Stramenopiles</taxon>
        <taxon>Ochrophyta</taxon>
        <taxon>Bacillariophyta</taxon>
        <taxon>Bacillariophyceae</taxon>
        <taxon>Bacillariophycidae</taxon>
        <taxon>Naviculales</taxon>
        <taxon>Naviculaceae</taxon>
        <taxon>Fistulifera</taxon>
    </lineage>
</organism>
<gene>
    <name evidence="2" type="ORF">FisN_2Lh115</name>
</gene>
<evidence type="ECO:0000259" key="1">
    <source>
        <dbReference type="PROSITE" id="PS50011"/>
    </source>
</evidence>
<dbReference type="InParanoid" id="A0A1Z5JXI4"/>
<reference evidence="2 3" key="1">
    <citation type="journal article" date="2015" name="Plant Cell">
        <title>Oil accumulation by the oleaginous diatom Fistulifera solaris as revealed by the genome and transcriptome.</title>
        <authorList>
            <person name="Tanaka T."/>
            <person name="Maeda Y."/>
            <person name="Veluchamy A."/>
            <person name="Tanaka M."/>
            <person name="Abida H."/>
            <person name="Marechal E."/>
            <person name="Bowler C."/>
            <person name="Muto M."/>
            <person name="Sunaga Y."/>
            <person name="Tanaka M."/>
            <person name="Yoshino T."/>
            <person name="Taniguchi T."/>
            <person name="Fukuda Y."/>
            <person name="Nemoto M."/>
            <person name="Matsumoto M."/>
            <person name="Wong P.S."/>
            <person name="Aburatani S."/>
            <person name="Fujibuchi W."/>
        </authorList>
    </citation>
    <scope>NUCLEOTIDE SEQUENCE [LARGE SCALE GENOMIC DNA]</scope>
    <source>
        <strain evidence="2 3">JPCC DA0580</strain>
    </source>
</reference>
<dbReference type="EMBL" id="BDSP01000130">
    <property type="protein sequence ID" value="GAX18461.1"/>
    <property type="molecule type" value="Genomic_DNA"/>
</dbReference>
<dbReference type="InterPro" id="IPR051130">
    <property type="entry name" value="Mito_struct-func_regulator"/>
</dbReference>
<dbReference type="Pfam" id="PF03109">
    <property type="entry name" value="ABC1"/>
    <property type="match status" value="2"/>
</dbReference>
<dbReference type="CDD" id="cd05121">
    <property type="entry name" value="ABC1_ADCK3-like"/>
    <property type="match status" value="1"/>
</dbReference>
<dbReference type="OrthoDB" id="427480at2759"/>
<dbReference type="Proteomes" id="UP000198406">
    <property type="component" value="Unassembled WGS sequence"/>
</dbReference>
<comment type="caution">
    <text evidence="2">The sequence shown here is derived from an EMBL/GenBank/DDBJ whole genome shotgun (WGS) entry which is preliminary data.</text>
</comment>
<dbReference type="GO" id="GO:0005524">
    <property type="term" value="F:ATP binding"/>
    <property type="evidence" value="ECO:0007669"/>
    <property type="project" value="InterPro"/>
</dbReference>
<dbReference type="InterPro" id="IPR004147">
    <property type="entry name" value="ABC1_dom"/>
</dbReference>
<dbReference type="PANTHER" id="PTHR43173">
    <property type="entry name" value="ABC1 FAMILY PROTEIN"/>
    <property type="match status" value="1"/>
</dbReference>
<dbReference type="PANTHER" id="PTHR43173:SF34">
    <property type="entry name" value="ABC1 ATYPICAL KINASE-LIKE DOMAIN-CONTAINING PROTEIN"/>
    <property type="match status" value="1"/>
</dbReference>
<evidence type="ECO:0000313" key="2">
    <source>
        <dbReference type="EMBL" id="GAX18461.1"/>
    </source>
</evidence>
<name>A0A1Z5JXI4_FISSO</name>
<accession>A0A1Z5JXI4</accession>